<organism evidence="4 5">
    <name type="scientific">Cyberlindnera jadinii (strain ATCC 18201 / CBS 1600 / BCRC 20928 / JCM 3617 / NBRC 0987 / NRRL Y-1542)</name>
    <name type="common">Torula yeast</name>
    <name type="synonym">Candida utilis</name>
    <dbReference type="NCBI Taxonomy" id="983966"/>
    <lineage>
        <taxon>Eukaryota</taxon>
        <taxon>Fungi</taxon>
        <taxon>Dikarya</taxon>
        <taxon>Ascomycota</taxon>
        <taxon>Saccharomycotina</taxon>
        <taxon>Saccharomycetes</taxon>
        <taxon>Phaffomycetales</taxon>
        <taxon>Phaffomycetaceae</taxon>
        <taxon>Cyberlindnera</taxon>
    </lineage>
</organism>
<comment type="pathway">
    <text evidence="1">Glycolipid biosynthesis; glycosylphosphatidylinositol-anchor biosynthesis.</text>
</comment>
<dbReference type="Pfam" id="PF10181">
    <property type="entry name" value="PIG-H"/>
    <property type="match status" value="1"/>
</dbReference>
<sequence>MAKKGLYKEVDNDVQVKYSYHNDWKISLAVHTLLMVLTISLSRCFSLTYRQTAVIAISASTILLNFLPINSYRSVSMTKSIGLEVTSTTGVIFKSTSHKLVPTADIIDVVILEGFKGLEVIYYLACIVNKENKLTLILPDVSLSLSSLNEIRKSIKQLV</sequence>
<dbReference type="InterPro" id="IPR019328">
    <property type="entry name" value="PIGH-H_dom"/>
</dbReference>
<dbReference type="RefSeq" id="XP_020070698.1">
    <property type="nucleotide sequence ID" value="XM_020217985.1"/>
</dbReference>
<keyword evidence="5" id="KW-1185">Reference proteome</keyword>
<dbReference type="PANTHER" id="PTHR15231">
    <property type="entry name" value="PHOSPHATIDYLINOSITOL N-ACETYLGLUCOSAMINYLTRANSFERASE SUBUNIT H"/>
    <property type="match status" value="1"/>
</dbReference>
<evidence type="ECO:0000259" key="3">
    <source>
        <dbReference type="Pfam" id="PF10181"/>
    </source>
</evidence>
<accession>A0A1E4S2D1</accession>
<evidence type="ECO:0000313" key="4">
    <source>
        <dbReference type="EMBL" id="ODV73659.1"/>
    </source>
</evidence>
<evidence type="ECO:0000256" key="1">
    <source>
        <dbReference type="ARBA" id="ARBA00004687"/>
    </source>
</evidence>
<evidence type="ECO:0000313" key="5">
    <source>
        <dbReference type="Proteomes" id="UP000094389"/>
    </source>
</evidence>
<gene>
    <name evidence="4" type="ORF">CYBJADRAFT_87794</name>
</gene>
<dbReference type="AlphaFoldDB" id="A0A1E4S2D1"/>
<dbReference type="EMBL" id="KV453930">
    <property type="protein sequence ID" value="ODV73659.1"/>
    <property type="molecule type" value="Genomic_DNA"/>
</dbReference>
<reference evidence="4 5" key="1">
    <citation type="journal article" date="2016" name="Proc. Natl. Acad. Sci. U.S.A.">
        <title>Comparative genomics of biotechnologically important yeasts.</title>
        <authorList>
            <person name="Riley R."/>
            <person name="Haridas S."/>
            <person name="Wolfe K.H."/>
            <person name="Lopes M.R."/>
            <person name="Hittinger C.T."/>
            <person name="Goeker M."/>
            <person name="Salamov A.A."/>
            <person name="Wisecaver J.H."/>
            <person name="Long T.M."/>
            <person name="Calvey C.H."/>
            <person name="Aerts A.L."/>
            <person name="Barry K.W."/>
            <person name="Choi C."/>
            <person name="Clum A."/>
            <person name="Coughlan A.Y."/>
            <person name="Deshpande S."/>
            <person name="Douglass A.P."/>
            <person name="Hanson S.J."/>
            <person name="Klenk H.-P."/>
            <person name="LaButti K.M."/>
            <person name="Lapidus A."/>
            <person name="Lindquist E.A."/>
            <person name="Lipzen A.M."/>
            <person name="Meier-Kolthoff J.P."/>
            <person name="Ohm R.A."/>
            <person name="Otillar R.P."/>
            <person name="Pangilinan J.L."/>
            <person name="Peng Y."/>
            <person name="Rokas A."/>
            <person name="Rosa C.A."/>
            <person name="Scheuner C."/>
            <person name="Sibirny A.A."/>
            <person name="Slot J.C."/>
            <person name="Stielow J.B."/>
            <person name="Sun H."/>
            <person name="Kurtzman C.P."/>
            <person name="Blackwell M."/>
            <person name="Grigoriev I.V."/>
            <person name="Jeffries T.W."/>
        </authorList>
    </citation>
    <scope>NUCLEOTIDE SEQUENCE [LARGE SCALE GENOMIC DNA]</scope>
    <source>
        <strain evidence="5">ATCC 18201 / CBS 1600 / BCRC 20928 / JCM 3617 / NBRC 0987 / NRRL Y-1542</strain>
    </source>
</reference>
<proteinExistence type="inferred from homology"/>
<dbReference type="OrthoDB" id="4096232at2759"/>
<dbReference type="Proteomes" id="UP000094389">
    <property type="component" value="Unassembled WGS sequence"/>
</dbReference>
<name>A0A1E4S2D1_CYBJN</name>
<dbReference type="GeneID" id="30992381"/>
<feature type="domain" description="Phosphatidylinositol N-acetylglucosaminyltransferase subunit H conserved" evidence="3">
    <location>
        <begin position="74"/>
        <end position="137"/>
    </location>
</feature>
<dbReference type="PANTHER" id="PTHR15231:SF1">
    <property type="entry name" value="PHOSPHATIDYLINOSITOL N-ACETYLGLUCOSAMINYLTRANSFERASE SUBUNIT H"/>
    <property type="match status" value="1"/>
</dbReference>
<comment type="similarity">
    <text evidence="2">Belongs to the PIGH family.</text>
</comment>
<dbReference type="GO" id="GO:0000506">
    <property type="term" value="C:glycosylphosphatidylinositol-N-acetylglucosaminyltransferase (GPI-GnT) complex"/>
    <property type="evidence" value="ECO:0007669"/>
    <property type="project" value="InterPro"/>
</dbReference>
<protein>
    <recommendedName>
        <fullName evidence="3">Phosphatidylinositol N-acetylglucosaminyltransferase subunit H conserved domain-containing protein</fullName>
    </recommendedName>
</protein>
<dbReference type="InterPro" id="IPR044215">
    <property type="entry name" value="PIG-H"/>
</dbReference>
<evidence type="ECO:0000256" key="2">
    <source>
        <dbReference type="ARBA" id="ARBA00009610"/>
    </source>
</evidence>
<dbReference type="GO" id="GO:0006506">
    <property type="term" value="P:GPI anchor biosynthetic process"/>
    <property type="evidence" value="ECO:0007669"/>
    <property type="project" value="InterPro"/>
</dbReference>